<dbReference type="Proteomes" id="UP000553209">
    <property type="component" value="Unassembled WGS sequence"/>
</dbReference>
<reference evidence="7 8" key="1">
    <citation type="submission" date="2020-04" db="EMBL/GenBank/DDBJ databases">
        <title>MicrobeNet Type strains.</title>
        <authorList>
            <person name="Nicholson A.C."/>
        </authorList>
    </citation>
    <scope>NUCLEOTIDE SEQUENCE [LARGE SCALE GENOMIC DNA]</scope>
    <source>
        <strain evidence="7 8">ATCC 23612</strain>
    </source>
</reference>
<evidence type="ECO:0000256" key="5">
    <source>
        <dbReference type="SAM" id="MobiDB-lite"/>
    </source>
</evidence>
<evidence type="ECO:0000256" key="1">
    <source>
        <dbReference type="ARBA" id="ARBA00004141"/>
    </source>
</evidence>
<evidence type="ECO:0000313" key="7">
    <source>
        <dbReference type="EMBL" id="NKY99708.1"/>
    </source>
</evidence>
<evidence type="ECO:0000256" key="3">
    <source>
        <dbReference type="ARBA" id="ARBA00022989"/>
    </source>
</evidence>
<dbReference type="GO" id="GO:0030416">
    <property type="term" value="P:methylamine metabolic process"/>
    <property type="evidence" value="ECO:0007669"/>
    <property type="project" value="InterPro"/>
</dbReference>
<keyword evidence="8" id="KW-1185">Reference proteome</keyword>
<dbReference type="Pfam" id="PF07291">
    <property type="entry name" value="MauE"/>
    <property type="match status" value="1"/>
</dbReference>
<keyword evidence="4" id="KW-0472">Membrane</keyword>
<evidence type="ECO:0000313" key="8">
    <source>
        <dbReference type="Proteomes" id="UP000553209"/>
    </source>
</evidence>
<dbReference type="GO" id="GO:0016020">
    <property type="term" value="C:membrane"/>
    <property type="evidence" value="ECO:0007669"/>
    <property type="project" value="UniProtKB-SubCell"/>
</dbReference>
<keyword evidence="3" id="KW-1133">Transmembrane helix</keyword>
<dbReference type="EMBL" id="JAAXPG010000017">
    <property type="protein sequence ID" value="NKY99708.1"/>
    <property type="molecule type" value="Genomic_DNA"/>
</dbReference>
<feature type="compositionally biased region" description="Basic and acidic residues" evidence="5">
    <location>
        <begin position="326"/>
        <end position="370"/>
    </location>
</feature>
<gene>
    <name evidence="7" type="ORF">HGB44_18855</name>
</gene>
<evidence type="ECO:0000259" key="6">
    <source>
        <dbReference type="Pfam" id="PF07291"/>
    </source>
</evidence>
<evidence type="ECO:0000256" key="4">
    <source>
        <dbReference type="ARBA" id="ARBA00023136"/>
    </source>
</evidence>
<comment type="caution">
    <text evidence="7">The sequence shown here is derived from an EMBL/GenBank/DDBJ whole genome shotgun (WGS) entry which is preliminary data.</text>
</comment>
<comment type="subcellular location">
    <subcellularLocation>
        <location evidence="1">Membrane</location>
        <topology evidence="1">Multi-pass membrane protein</topology>
    </subcellularLocation>
</comment>
<protein>
    <submittedName>
        <fullName evidence="7">Methylamine utilization protein MauD</fullName>
    </submittedName>
</protein>
<dbReference type="RefSeq" id="WP_061081794.1">
    <property type="nucleotide sequence ID" value="NZ_JAAXPG010000017.1"/>
</dbReference>
<dbReference type="AlphaFoldDB" id="A0A7X6MDW1"/>
<evidence type="ECO:0000256" key="2">
    <source>
        <dbReference type="ARBA" id="ARBA00022692"/>
    </source>
</evidence>
<feature type="domain" description="Methylamine utilisation protein MauE" evidence="6">
    <location>
        <begin position="16"/>
        <end position="132"/>
    </location>
</feature>
<accession>A0A7X6MDW1</accession>
<sequence>MLPEIVEAAREAQLPLLAVLLLAGAVAKTTRRAAATGLAVLVPERLRRSSTVGTGLLEAALALGLLGLTGLLGEAVRALTAVVFAVSVVALVVIRRRDPEAGCGCFGGLSQAPIGWRTLARAGLLSAAALATLGLEPAGWEVVASPTPLHAGVLGAELLLLALLSPELRTVAARALHEEPCALREVPLHRTVRTLHRSDVWRVNEPVMLGSEPEDVWRQGCWRFLRYDGVRQGRRVDVVYAVRTGGRRGNAVRAALVDRESGAVVASFGAVTRVELTGPPRRLLHPGEAARRDAWRHDEARAELSLRTARERSVVWDLAAGGSDGSARDEGVREGGVRNERVPGQRGPSGREEVGRDTAEQDATERDRNGTDPGGREPTPAG</sequence>
<feature type="region of interest" description="Disordered" evidence="5">
    <location>
        <begin position="320"/>
        <end position="382"/>
    </location>
</feature>
<name>A0A7X6MDW1_9ACTN</name>
<dbReference type="InterPro" id="IPR009908">
    <property type="entry name" value="Methylamine_util_MauE"/>
</dbReference>
<organism evidence="7 8">
    <name type="scientific">Nocardiopsis alborubida</name>
    <dbReference type="NCBI Taxonomy" id="146802"/>
    <lineage>
        <taxon>Bacteria</taxon>
        <taxon>Bacillati</taxon>
        <taxon>Actinomycetota</taxon>
        <taxon>Actinomycetes</taxon>
        <taxon>Streptosporangiales</taxon>
        <taxon>Nocardiopsidaceae</taxon>
        <taxon>Nocardiopsis</taxon>
    </lineage>
</organism>
<proteinExistence type="predicted"/>
<keyword evidence="2" id="KW-0812">Transmembrane</keyword>